<evidence type="ECO:0000256" key="4">
    <source>
        <dbReference type="PIRNR" id="PIRNR000124"/>
    </source>
</evidence>
<accession>A0A1M6KT68</accession>
<dbReference type="InterPro" id="IPR036220">
    <property type="entry name" value="UDP-Glc/GDP-Man_DH_C_sf"/>
</dbReference>
<evidence type="ECO:0000313" key="7">
    <source>
        <dbReference type="EMBL" id="SHJ62123.1"/>
    </source>
</evidence>
<dbReference type="PIRSF" id="PIRSF000124">
    <property type="entry name" value="UDPglc_GDPman_dh"/>
    <property type="match status" value="1"/>
</dbReference>
<evidence type="ECO:0000259" key="6">
    <source>
        <dbReference type="SMART" id="SM00984"/>
    </source>
</evidence>
<dbReference type="STRING" id="1121322.SAMN02745136_00572"/>
<dbReference type="GO" id="GO:0000271">
    <property type="term" value="P:polysaccharide biosynthetic process"/>
    <property type="evidence" value="ECO:0007669"/>
    <property type="project" value="InterPro"/>
</dbReference>
<keyword evidence="3" id="KW-0520">NAD</keyword>
<dbReference type="Proteomes" id="UP000184386">
    <property type="component" value="Unassembled WGS sequence"/>
</dbReference>
<proteinExistence type="inferred from homology"/>
<name>A0A1M6KT68_9FIRM</name>
<dbReference type="InterPro" id="IPR017476">
    <property type="entry name" value="UDP-Glc/GDP-Man"/>
</dbReference>
<dbReference type="OrthoDB" id="9803238at2"/>
<dbReference type="PIRSF" id="PIRSF500136">
    <property type="entry name" value="UDP_ManNAc_DH"/>
    <property type="match status" value="1"/>
</dbReference>
<dbReference type="InterPro" id="IPR008927">
    <property type="entry name" value="6-PGluconate_DH-like_C_sf"/>
</dbReference>
<evidence type="ECO:0000256" key="3">
    <source>
        <dbReference type="ARBA" id="ARBA00023027"/>
    </source>
</evidence>
<dbReference type="InterPro" id="IPR001732">
    <property type="entry name" value="UDP-Glc/GDP-Man_DH_N"/>
</dbReference>
<dbReference type="SUPFAM" id="SSF48179">
    <property type="entry name" value="6-phosphogluconate dehydrogenase C-terminal domain-like"/>
    <property type="match status" value="1"/>
</dbReference>
<dbReference type="PANTHER" id="PTHR43491">
    <property type="entry name" value="UDP-N-ACETYL-D-MANNOSAMINE DEHYDROGENASE"/>
    <property type="match status" value="1"/>
</dbReference>
<organism evidence="7 8">
    <name type="scientific">Anaerocolumna jejuensis DSM 15929</name>
    <dbReference type="NCBI Taxonomy" id="1121322"/>
    <lineage>
        <taxon>Bacteria</taxon>
        <taxon>Bacillati</taxon>
        <taxon>Bacillota</taxon>
        <taxon>Clostridia</taxon>
        <taxon>Lachnospirales</taxon>
        <taxon>Lachnospiraceae</taxon>
        <taxon>Anaerocolumna</taxon>
    </lineage>
</organism>
<dbReference type="GO" id="GO:0016616">
    <property type="term" value="F:oxidoreductase activity, acting on the CH-OH group of donors, NAD or NADP as acceptor"/>
    <property type="evidence" value="ECO:0007669"/>
    <property type="project" value="InterPro"/>
</dbReference>
<dbReference type="InterPro" id="IPR036291">
    <property type="entry name" value="NAD(P)-bd_dom_sf"/>
</dbReference>
<dbReference type="Gene3D" id="3.40.50.720">
    <property type="entry name" value="NAD(P)-binding Rossmann-like Domain"/>
    <property type="match status" value="2"/>
</dbReference>
<evidence type="ECO:0000256" key="2">
    <source>
        <dbReference type="ARBA" id="ARBA00023002"/>
    </source>
</evidence>
<keyword evidence="5" id="KW-0472">Membrane</keyword>
<dbReference type="InterPro" id="IPR028359">
    <property type="entry name" value="UDP_ManNAc/GlcNAc_DH"/>
</dbReference>
<evidence type="ECO:0000256" key="5">
    <source>
        <dbReference type="SAM" id="Phobius"/>
    </source>
</evidence>
<dbReference type="PANTHER" id="PTHR43491:SF2">
    <property type="entry name" value="UDP-N-ACETYL-D-MANNOSAMINE DEHYDROGENASE"/>
    <property type="match status" value="1"/>
</dbReference>
<dbReference type="GO" id="GO:0016628">
    <property type="term" value="F:oxidoreductase activity, acting on the CH-CH group of donors, NAD or NADP as acceptor"/>
    <property type="evidence" value="ECO:0007669"/>
    <property type="project" value="InterPro"/>
</dbReference>
<dbReference type="AlphaFoldDB" id="A0A1M6KT68"/>
<dbReference type="Pfam" id="PF03720">
    <property type="entry name" value="UDPG_MGDP_dh_C"/>
    <property type="match status" value="1"/>
</dbReference>
<dbReference type="EMBL" id="FRAC01000006">
    <property type="protein sequence ID" value="SHJ62123.1"/>
    <property type="molecule type" value="Genomic_DNA"/>
</dbReference>
<keyword evidence="8" id="KW-1185">Reference proteome</keyword>
<dbReference type="GO" id="GO:0051287">
    <property type="term" value="F:NAD binding"/>
    <property type="evidence" value="ECO:0007669"/>
    <property type="project" value="InterPro"/>
</dbReference>
<evidence type="ECO:0000313" key="8">
    <source>
        <dbReference type="Proteomes" id="UP000184386"/>
    </source>
</evidence>
<dbReference type="Pfam" id="PF03721">
    <property type="entry name" value="UDPG_MGDP_dh_N"/>
    <property type="match status" value="1"/>
</dbReference>
<keyword evidence="2" id="KW-0560">Oxidoreductase</keyword>
<feature type="transmembrane region" description="Helical" evidence="5">
    <location>
        <begin position="12"/>
        <end position="32"/>
    </location>
</feature>
<dbReference type="SUPFAM" id="SSF51735">
    <property type="entry name" value="NAD(P)-binding Rossmann-fold domains"/>
    <property type="match status" value="1"/>
</dbReference>
<dbReference type="InterPro" id="IPR014027">
    <property type="entry name" value="UDP-Glc/GDP-Man_DH_C"/>
</dbReference>
<sequence>MIKSLTEKINDLSIKVAVVGLGYVGMPIAVAFSKKIPTIGFDINEKKIEDYRKGLDTTGEVGKEELKDCPAEFTAEEAKLKEADFIIVAVPTPVNDDKTPDLTPITDACEIIGRNLKQGSIIVFESTVYPGVTEEICVPVLEQYSGLHCGVDFRIGYSPERINPGDKEHRLTNIVKIVSGMDYETTELIAGVYEMIIDAGVFKTSSIKVAEAAKLVENAQRDINIAFLNEIAMAFERMGISTGEVLTAMGTKWNALKFTPGLVGGHCIGVDPYYFISRAERFGYHSQIITAGRRINDGMGSFVADVTVKKLIQADKLIKNTKIYVMGITFKENCPDIRNTKVMDIVNRLSEYQADISVTDPAADRNEVLSHYLCKLVELEEVKEADCLIFAVAHKEFRKLTVNDLDKMFKNMANDKKVIIDIKGMFDKQELESRGYTYWSL</sequence>
<evidence type="ECO:0000256" key="1">
    <source>
        <dbReference type="ARBA" id="ARBA00006601"/>
    </source>
</evidence>
<dbReference type="RefSeq" id="WP_073272692.1">
    <property type="nucleotide sequence ID" value="NZ_FRAC01000006.1"/>
</dbReference>
<keyword evidence="5" id="KW-0812">Transmembrane</keyword>
<keyword evidence="5" id="KW-1133">Transmembrane helix</keyword>
<gene>
    <name evidence="7" type="ORF">SAMN02745136_00572</name>
</gene>
<dbReference type="SMART" id="SM00984">
    <property type="entry name" value="UDPG_MGDP_dh_C"/>
    <property type="match status" value="1"/>
</dbReference>
<dbReference type="SUPFAM" id="SSF52413">
    <property type="entry name" value="UDP-glucose/GDP-mannose dehydrogenase C-terminal domain"/>
    <property type="match status" value="1"/>
</dbReference>
<protein>
    <submittedName>
        <fullName evidence="7">UDP-N-acetyl-D-galactosamine dehydrogenase</fullName>
    </submittedName>
</protein>
<dbReference type="InterPro" id="IPR014026">
    <property type="entry name" value="UDP-Glc/GDP-Man_DH_dimer"/>
</dbReference>
<dbReference type="NCBIfam" id="TIGR03026">
    <property type="entry name" value="NDP-sugDHase"/>
    <property type="match status" value="1"/>
</dbReference>
<dbReference type="Pfam" id="PF00984">
    <property type="entry name" value="UDPG_MGDP_dh"/>
    <property type="match status" value="1"/>
</dbReference>
<comment type="similarity">
    <text evidence="1 4">Belongs to the UDP-glucose/GDP-mannose dehydrogenase family.</text>
</comment>
<reference evidence="7 8" key="1">
    <citation type="submission" date="2016-11" db="EMBL/GenBank/DDBJ databases">
        <authorList>
            <person name="Jaros S."/>
            <person name="Januszkiewicz K."/>
            <person name="Wedrychowicz H."/>
        </authorList>
    </citation>
    <scope>NUCLEOTIDE SEQUENCE [LARGE SCALE GENOMIC DNA]</scope>
    <source>
        <strain evidence="7 8">DSM 15929</strain>
    </source>
</reference>
<feature type="domain" description="UDP-glucose/GDP-mannose dehydrogenase C-terminal" evidence="6">
    <location>
        <begin position="324"/>
        <end position="428"/>
    </location>
</feature>